<dbReference type="InterPro" id="IPR051906">
    <property type="entry name" value="TolC-like"/>
</dbReference>
<keyword evidence="9" id="KW-0732">Signal</keyword>
<reference evidence="10" key="1">
    <citation type="submission" date="2019-04" db="EMBL/GenBank/DDBJ databases">
        <title>Evolution of Biomass-Degrading Anaerobic Consortia Revealed by Metagenomics.</title>
        <authorList>
            <person name="Peng X."/>
        </authorList>
    </citation>
    <scope>NUCLEOTIDE SEQUENCE</scope>
    <source>
        <strain evidence="10">SIG141</strain>
    </source>
</reference>
<evidence type="ECO:0000313" key="10">
    <source>
        <dbReference type="EMBL" id="MBE6265072.1"/>
    </source>
</evidence>
<evidence type="ECO:0000256" key="6">
    <source>
        <dbReference type="ARBA" id="ARBA00023136"/>
    </source>
</evidence>
<comment type="subcellular location">
    <subcellularLocation>
        <location evidence="1">Cell outer membrane</location>
    </subcellularLocation>
</comment>
<dbReference type="GO" id="GO:1990281">
    <property type="term" value="C:efflux pump complex"/>
    <property type="evidence" value="ECO:0007669"/>
    <property type="project" value="TreeGrafter"/>
</dbReference>
<keyword evidence="4" id="KW-1134">Transmembrane beta strand</keyword>
<keyword evidence="5" id="KW-0812">Transmembrane</keyword>
<accession>A0A928BS19</accession>
<keyword evidence="7" id="KW-0998">Cell outer membrane</keyword>
<dbReference type="Proteomes" id="UP000763088">
    <property type="component" value="Unassembled WGS sequence"/>
</dbReference>
<evidence type="ECO:0000256" key="8">
    <source>
        <dbReference type="SAM" id="Coils"/>
    </source>
</evidence>
<dbReference type="GO" id="GO:0009279">
    <property type="term" value="C:cell outer membrane"/>
    <property type="evidence" value="ECO:0007669"/>
    <property type="project" value="UniProtKB-SubCell"/>
</dbReference>
<name>A0A928BS19_XYLRU</name>
<evidence type="ECO:0000256" key="3">
    <source>
        <dbReference type="ARBA" id="ARBA00022448"/>
    </source>
</evidence>
<feature type="chain" id="PRO_5037496577" evidence="9">
    <location>
        <begin position="22"/>
        <end position="436"/>
    </location>
</feature>
<feature type="coiled-coil region" evidence="8">
    <location>
        <begin position="190"/>
        <end position="217"/>
    </location>
</feature>
<evidence type="ECO:0000313" key="11">
    <source>
        <dbReference type="Proteomes" id="UP000763088"/>
    </source>
</evidence>
<feature type="signal peptide" evidence="9">
    <location>
        <begin position="1"/>
        <end position="21"/>
    </location>
</feature>
<gene>
    <name evidence="10" type="ORF">E7102_01165</name>
</gene>
<evidence type="ECO:0000256" key="1">
    <source>
        <dbReference type="ARBA" id="ARBA00004442"/>
    </source>
</evidence>
<keyword evidence="3" id="KW-0813">Transport</keyword>
<dbReference type="SUPFAM" id="SSF56954">
    <property type="entry name" value="Outer membrane efflux proteins (OEP)"/>
    <property type="match status" value="1"/>
</dbReference>
<dbReference type="GO" id="GO:0015562">
    <property type="term" value="F:efflux transmembrane transporter activity"/>
    <property type="evidence" value="ECO:0007669"/>
    <property type="project" value="InterPro"/>
</dbReference>
<dbReference type="Pfam" id="PF02321">
    <property type="entry name" value="OEP"/>
    <property type="match status" value="2"/>
</dbReference>
<evidence type="ECO:0000256" key="5">
    <source>
        <dbReference type="ARBA" id="ARBA00022692"/>
    </source>
</evidence>
<proteinExistence type="inferred from homology"/>
<organism evidence="10 11">
    <name type="scientific">Xylanibacter ruminicola</name>
    <name type="common">Prevotella ruminicola</name>
    <dbReference type="NCBI Taxonomy" id="839"/>
    <lineage>
        <taxon>Bacteria</taxon>
        <taxon>Pseudomonadati</taxon>
        <taxon>Bacteroidota</taxon>
        <taxon>Bacteroidia</taxon>
        <taxon>Bacteroidales</taxon>
        <taxon>Prevotellaceae</taxon>
        <taxon>Xylanibacter</taxon>
    </lineage>
</organism>
<protein>
    <submittedName>
        <fullName evidence="10">TolC family protein</fullName>
    </submittedName>
</protein>
<dbReference type="EMBL" id="SUYD01000001">
    <property type="protein sequence ID" value="MBE6265072.1"/>
    <property type="molecule type" value="Genomic_DNA"/>
</dbReference>
<evidence type="ECO:0000256" key="7">
    <source>
        <dbReference type="ARBA" id="ARBA00023237"/>
    </source>
</evidence>
<evidence type="ECO:0000256" key="9">
    <source>
        <dbReference type="SAM" id="SignalP"/>
    </source>
</evidence>
<dbReference type="AlphaFoldDB" id="A0A928BS19"/>
<evidence type="ECO:0000256" key="2">
    <source>
        <dbReference type="ARBA" id="ARBA00007613"/>
    </source>
</evidence>
<dbReference type="PANTHER" id="PTHR30026">
    <property type="entry name" value="OUTER MEMBRANE PROTEIN TOLC"/>
    <property type="match status" value="1"/>
</dbReference>
<sequence length="436" mass="48672">MKKKIFMMMAIVLATAVSTEAQTTRKMDINELFKLISENNKSIKASRTTVAAAQEGVKAAKSNRLPDVNAQLSASYIGNALMTDRDFSDWQNLTSPHFGNQFVVDAQQTIYAGGAIDAGIKMAELGVEQAALGMALNEQNQRFVALSQYLDLQKIAHRQQVLESNIALTQKLIDNIREKHEQGVALKNDITRYELQMETLRLNLVKLQNTRSILNHQLCNTLGISNTEMIEPTDDAATTLFNKESEAHWQEAATAVNPQLQMAGVNEQMAQQQVKLAKSELLPKVAIVAQNNFNGPITFELPPVDKNLNIWYVGVGVKYSLSSLFKSNKKLSQARLQQQAATEQKAVAAEQLNNQVQAAYTNYLQSYIELETQKKSVQLAQENYQVVNDRYLNQLALITDMIDASNMKLDAELSEADARINIAYAYYKMKFIAGNL</sequence>
<keyword evidence="8" id="KW-0175">Coiled coil</keyword>
<dbReference type="InterPro" id="IPR003423">
    <property type="entry name" value="OMP_efflux"/>
</dbReference>
<comment type="caution">
    <text evidence="10">The sequence shown here is derived from an EMBL/GenBank/DDBJ whole genome shotgun (WGS) entry which is preliminary data.</text>
</comment>
<keyword evidence="6" id="KW-0472">Membrane</keyword>
<comment type="similarity">
    <text evidence="2">Belongs to the outer membrane factor (OMF) (TC 1.B.17) family.</text>
</comment>
<dbReference type="GO" id="GO:0015288">
    <property type="term" value="F:porin activity"/>
    <property type="evidence" value="ECO:0007669"/>
    <property type="project" value="TreeGrafter"/>
</dbReference>
<evidence type="ECO:0000256" key="4">
    <source>
        <dbReference type="ARBA" id="ARBA00022452"/>
    </source>
</evidence>
<dbReference type="Gene3D" id="1.20.1600.10">
    <property type="entry name" value="Outer membrane efflux proteins (OEP)"/>
    <property type="match status" value="1"/>
</dbReference>
<dbReference type="PANTHER" id="PTHR30026:SF23">
    <property type="entry name" value="TO APRF-PUTATIVE OUTER MEMBRANE EFFLUX PROTEIN OR SECRETED ALKALINE PHOSPHATASE-RELATED"/>
    <property type="match status" value="1"/>
</dbReference>